<reference evidence="2" key="1">
    <citation type="journal article" date="2007" name="Nature">
        <title>The grapevine genome sequence suggests ancestral hexaploidization in major angiosperm phyla.</title>
        <authorList>
            <consortium name="The French-Italian Public Consortium for Grapevine Genome Characterization."/>
            <person name="Jaillon O."/>
            <person name="Aury J.-M."/>
            <person name="Noel B."/>
            <person name="Policriti A."/>
            <person name="Clepet C."/>
            <person name="Casagrande A."/>
            <person name="Choisne N."/>
            <person name="Aubourg S."/>
            <person name="Vitulo N."/>
            <person name="Jubin C."/>
            <person name="Vezzi A."/>
            <person name="Legeai F."/>
            <person name="Hugueney P."/>
            <person name="Dasilva C."/>
            <person name="Horner D."/>
            <person name="Mica E."/>
            <person name="Jublot D."/>
            <person name="Poulain J."/>
            <person name="Bruyere C."/>
            <person name="Billault A."/>
            <person name="Segurens B."/>
            <person name="Gouyvenoux M."/>
            <person name="Ugarte E."/>
            <person name="Cattonaro F."/>
            <person name="Anthouard V."/>
            <person name="Vico V."/>
            <person name="Del Fabbro C."/>
            <person name="Alaux M."/>
            <person name="Di Gaspero G."/>
            <person name="Dumas V."/>
            <person name="Felice N."/>
            <person name="Paillard S."/>
            <person name="Juman I."/>
            <person name="Moroldo M."/>
            <person name="Scalabrin S."/>
            <person name="Canaguier A."/>
            <person name="Le Clainche I."/>
            <person name="Malacrida G."/>
            <person name="Durand E."/>
            <person name="Pesole G."/>
            <person name="Laucou V."/>
            <person name="Chatelet P."/>
            <person name="Merdinoglu D."/>
            <person name="Delledonne M."/>
            <person name="Pezzotti M."/>
            <person name="Lecharny A."/>
            <person name="Scarpelli C."/>
            <person name="Artiguenave F."/>
            <person name="Pe M.E."/>
            <person name="Valle G."/>
            <person name="Morgante M."/>
            <person name="Caboche M."/>
            <person name="Adam-Blondon A.-F."/>
            <person name="Weissenbach J."/>
            <person name="Quetier F."/>
            <person name="Wincker P."/>
        </authorList>
    </citation>
    <scope>NUCLEOTIDE SEQUENCE [LARGE SCALE GENOMIC DNA]</scope>
    <source>
        <strain evidence="2">cv. Pinot noir / PN40024</strain>
    </source>
</reference>
<evidence type="ECO:0000313" key="1">
    <source>
        <dbReference type="EMBL" id="CCB45237.1"/>
    </source>
</evidence>
<dbReference type="PaxDb" id="29760-VIT_00s0199g00040.t01"/>
<organism evidence="1 2">
    <name type="scientific">Vitis vinifera</name>
    <name type="common">Grape</name>
    <dbReference type="NCBI Taxonomy" id="29760"/>
    <lineage>
        <taxon>Eukaryota</taxon>
        <taxon>Viridiplantae</taxon>
        <taxon>Streptophyta</taxon>
        <taxon>Embryophyta</taxon>
        <taxon>Tracheophyta</taxon>
        <taxon>Spermatophyta</taxon>
        <taxon>Magnoliopsida</taxon>
        <taxon>eudicotyledons</taxon>
        <taxon>Gunneridae</taxon>
        <taxon>Pentapetalae</taxon>
        <taxon>rosids</taxon>
        <taxon>Vitales</taxon>
        <taxon>Vitaceae</taxon>
        <taxon>Viteae</taxon>
        <taxon>Vitis</taxon>
    </lineage>
</organism>
<gene>
    <name evidence="1" type="ORF">VIT_00s0199g00040</name>
</gene>
<evidence type="ECO:0000313" key="2">
    <source>
        <dbReference type="Proteomes" id="UP000009183"/>
    </source>
</evidence>
<protein>
    <submittedName>
        <fullName evidence="1">Uncharacterized protein</fullName>
    </submittedName>
</protein>
<sequence length="50" mass="5715">MGMEAKCNGRGMWDVGSLRHMLVAYPRENAAMNDMVCGRPEAKRLYRNRA</sequence>
<keyword evidence="2" id="KW-1185">Reference proteome</keyword>
<dbReference type="InParanoid" id="F6GZ51"/>
<name>F6GZ51_VITVI</name>
<accession>F6GZ51</accession>
<dbReference type="EMBL" id="FN594987">
    <property type="protein sequence ID" value="CCB45237.1"/>
    <property type="molecule type" value="Genomic_DNA"/>
</dbReference>
<dbReference type="AlphaFoldDB" id="F6GZ51"/>
<dbReference type="HOGENOM" id="CLU_3128182_0_0_1"/>
<dbReference type="Proteomes" id="UP000009183">
    <property type="component" value="Unassembled WGS sequence, unordered"/>
</dbReference>
<proteinExistence type="predicted"/>